<dbReference type="NCBIfam" id="NF037995">
    <property type="entry name" value="TRAP_S1"/>
    <property type="match status" value="1"/>
</dbReference>
<protein>
    <submittedName>
        <fullName evidence="3">TRAP-type C4-dicarboxylate transport system substrate-binding protein</fullName>
    </submittedName>
</protein>
<dbReference type="RefSeq" id="WP_184220531.1">
    <property type="nucleotide sequence ID" value="NZ_JACIIU010000002.1"/>
</dbReference>
<dbReference type="PANTHER" id="PTHR33376">
    <property type="match status" value="1"/>
</dbReference>
<dbReference type="Pfam" id="PF03480">
    <property type="entry name" value="DctP"/>
    <property type="match status" value="1"/>
</dbReference>
<dbReference type="Gene3D" id="3.40.190.170">
    <property type="entry name" value="Bacterial extracellular solute-binding protein, family 7"/>
    <property type="match status" value="1"/>
</dbReference>
<dbReference type="GO" id="GO:0055085">
    <property type="term" value="P:transmembrane transport"/>
    <property type="evidence" value="ECO:0007669"/>
    <property type="project" value="InterPro"/>
</dbReference>
<evidence type="ECO:0000313" key="4">
    <source>
        <dbReference type="Proteomes" id="UP000555393"/>
    </source>
</evidence>
<evidence type="ECO:0000256" key="2">
    <source>
        <dbReference type="SAM" id="SignalP"/>
    </source>
</evidence>
<feature type="chain" id="PRO_5032946629" evidence="2">
    <location>
        <begin position="25"/>
        <end position="346"/>
    </location>
</feature>
<keyword evidence="4" id="KW-1185">Reference proteome</keyword>
<feature type="signal peptide" evidence="2">
    <location>
        <begin position="1"/>
        <end position="24"/>
    </location>
</feature>
<sequence>MNKLLSKTLFAAIGLALSSTVALADKTELTVSSWLPMTHHINAGILQPYAERVSEATDGRVTLNFLSKALGAPAEHFELARKGMADITWGNFTYEPKRFAVFTLFELPLLSSSSEVSSVAAWNTFDKYMRSTLKSLDGVEILGLMQLDPGQINMRDKAVLTPDDLKGKKVRAGGPVQTALLDAAGAVSISAPQSKSYELLSTGVVDGTFSNTEALGGFKLFEVLKYQTEIKGGAYNGSFYIAMNKKKFDQLSQADREAIIKISGVELSRAAGQDWDHSSALGKKQAAENGMNFVEPAPELLALIDKVKQQEQAVWLESAKAAGIENPQEVMDFFFAEIERLEKEKN</sequence>
<dbReference type="AlphaFoldDB" id="A0A841LSX6"/>
<dbReference type="EMBL" id="JACIIU010000002">
    <property type="protein sequence ID" value="MBB6260376.1"/>
    <property type="molecule type" value="Genomic_DNA"/>
</dbReference>
<evidence type="ECO:0000256" key="1">
    <source>
        <dbReference type="ARBA" id="ARBA00022729"/>
    </source>
</evidence>
<name>A0A841LSX6_9HYPH</name>
<dbReference type="CDD" id="cd13665">
    <property type="entry name" value="PBP2_TRAP_Dctp3_4"/>
    <property type="match status" value="1"/>
</dbReference>
<organism evidence="3 4">
    <name type="scientific">Paenochrobactrum gallinarii</name>
    <dbReference type="NCBI Taxonomy" id="643673"/>
    <lineage>
        <taxon>Bacteria</taxon>
        <taxon>Pseudomonadati</taxon>
        <taxon>Pseudomonadota</taxon>
        <taxon>Alphaproteobacteria</taxon>
        <taxon>Hyphomicrobiales</taxon>
        <taxon>Brucellaceae</taxon>
        <taxon>Paenochrobactrum</taxon>
    </lineage>
</organism>
<reference evidence="3 4" key="1">
    <citation type="submission" date="2020-08" db="EMBL/GenBank/DDBJ databases">
        <title>Genomic Encyclopedia of Type Strains, Phase IV (KMG-IV): sequencing the most valuable type-strain genomes for metagenomic binning, comparative biology and taxonomic classification.</title>
        <authorList>
            <person name="Goeker M."/>
        </authorList>
    </citation>
    <scope>NUCLEOTIDE SEQUENCE [LARGE SCALE GENOMIC DNA]</scope>
    <source>
        <strain evidence="3 4">DSM 22336</strain>
    </source>
</reference>
<dbReference type="InterPro" id="IPR018389">
    <property type="entry name" value="DctP_fam"/>
</dbReference>
<dbReference type="Proteomes" id="UP000555393">
    <property type="component" value="Unassembled WGS sequence"/>
</dbReference>
<evidence type="ECO:0000313" key="3">
    <source>
        <dbReference type="EMBL" id="MBB6260376.1"/>
    </source>
</evidence>
<dbReference type="PANTHER" id="PTHR33376:SF15">
    <property type="entry name" value="BLL6794 PROTEIN"/>
    <property type="match status" value="1"/>
</dbReference>
<proteinExistence type="predicted"/>
<keyword evidence="1 2" id="KW-0732">Signal</keyword>
<comment type="caution">
    <text evidence="3">The sequence shown here is derived from an EMBL/GenBank/DDBJ whole genome shotgun (WGS) entry which is preliminary data.</text>
</comment>
<gene>
    <name evidence="3" type="ORF">FHS77_000900</name>
</gene>
<dbReference type="InterPro" id="IPR038404">
    <property type="entry name" value="TRAP_DctP_sf"/>
</dbReference>
<accession>A0A841LSX6</accession>